<sequence length="87" mass="9406">MEATMALEKSLNQALLDLHALGSAPADPHLCDLLESHFLDEEVKIIKKIGDHLTNRCRLAGPEAGLGDKAAENLHKPSLTAILRTGR</sequence>
<dbReference type="Proteomes" id="UP001266305">
    <property type="component" value="Unassembled WGS sequence"/>
</dbReference>
<comment type="caution">
    <text evidence="8">The sequence shown here is derived from an EMBL/GenBank/DDBJ whole genome shotgun (WGS) entry which is preliminary data.</text>
</comment>
<keyword evidence="2 6" id="KW-0409">Iron storage</keyword>
<keyword evidence="9" id="KW-1185">Reference proteome</keyword>
<protein>
    <recommendedName>
        <fullName evidence="6">Ferritin</fullName>
    </recommendedName>
</protein>
<comment type="similarity">
    <text evidence="1 6">Belongs to the ferritin family.</text>
</comment>
<feature type="domain" description="Ferritin-like diiron" evidence="7">
    <location>
        <begin position="1"/>
        <end position="60"/>
    </location>
</feature>
<dbReference type="PANTHER" id="PTHR11431">
    <property type="entry name" value="FERRITIN"/>
    <property type="match status" value="1"/>
</dbReference>
<reference evidence="8 9" key="1">
    <citation type="submission" date="2023-05" db="EMBL/GenBank/DDBJ databases">
        <title>B98-5 Cell Line De Novo Hybrid Assembly: An Optical Mapping Approach.</title>
        <authorList>
            <person name="Kananen K."/>
            <person name="Auerbach J.A."/>
            <person name="Kautto E."/>
            <person name="Blachly J.S."/>
        </authorList>
    </citation>
    <scope>NUCLEOTIDE SEQUENCE [LARGE SCALE GENOMIC DNA]</scope>
    <source>
        <strain evidence="8">B95-8</strain>
        <tissue evidence="8">Cell line</tissue>
    </source>
</reference>
<keyword evidence="4 6" id="KW-0408">Iron</keyword>
<comment type="subcellular location">
    <subcellularLocation>
        <location evidence="5">Autolysosome</location>
    </subcellularLocation>
</comment>
<dbReference type="InterPro" id="IPR001519">
    <property type="entry name" value="Ferritin"/>
</dbReference>
<dbReference type="SUPFAM" id="SSF47240">
    <property type="entry name" value="Ferritin-like"/>
    <property type="match status" value="1"/>
</dbReference>
<gene>
    <name evidence="8" type="ORF">P7K49_023810</name>
</gene>
<evidence type="ECO:0000313" key="8">
    <source>
        <dbReference type="EMBL" id="KAK2098359.1"/>
    </source>
</evidence>
<dbReference type="Gene3D" id="1.20.1260.10">
    <property type="match status" value="1"/>
</dbReference>
<evidence type="ECO:0000256" key="5">
    <source>
        <dbReference type="ARBA" id="ARBA00044942"/>
    </source>
</evidence>
<evidence type="ECO:0000313" key="9">
    <source>
        <dbReference type="Proteomes" id="UP001266305"/>
    </source>
</evidence>
<evidence type="ECO:0000256" key="3">
    <source>
        <dbReference type="ARBA" id="ARBA00022723"/>
    </source>
</evidence>
<proteinExistence type="inferred from homology"/>
<accession>A0ABQ9UMU6</accession>
<dbReference type="InterPro" id="IPR008331">
    <property type="entry name" value="Ferritin_DPS_dom"/>
</dbReference>
<evidence type="ECO:0000256" key="6">
    <source>
        <dbReference type="RuleBase" id="RU361145"/>
    </source>
</evidence>
<keyword evidence="3 6" id="KW-0479">Metal-binding</keyword>
<dbReference type="InterPro" id="IPR009078">
    <property type="entry name" value="Ferritin-like_SF"/>
</dbReference>
<organism evidence="8 9">
    <name type="scientific">Saguinus oedipus</name>
    <name type="common">Cotton-top tamarin</name>
    <name type="synonym">Oedipomidas oedipus</name>
    <dbReference type="NCBI Taxonomy" id="9490"/>
    <lineage>
        <taxon>Eukaryota</taxon>
        <taxon>Metazoa</taxon>
        <taxon>Chordata</taxon>
        <taxon>Craniata</taxon>
        <taxon>Vertebrata</taxon>
        <taxon>Euteleostomi</taxon>
        <taxon>Mammalia</taxon>
        <taxon>Eutheria</taxon>
        <taxon>Euarchontoglires</taxon>
        <taxon>Primates</taxon>
        <taxon>Haplorrhini</taxon>
        <taxon>Platyrrhini</taxon>
        <taxon>Cebidae</taxon>
        <taxon>Callitrichinae</taxon>
        <taxon>Saguinus</taxon>
    </lineage>
</organism>
<comment type="function">
    <text evidence="6">Stores iron in a soluble, non-toxic, readily available form. Important for iron homeostasis. Iron is taken up in the ferrous form and deposited as ferric hydroxides after oxidation.</text>
</comment>
<dbReference type="EMBL" id="JASSZA010000011">
    <property type="protein sequence ID" value="KAK2098359.1"/>
    <property type="molecule type" value="Genomic_DNA"/>
</dbReference>
<evidence type="ECO:0000256" key="4">
    <source>
        <dbReference type="ARBA" id="ARBA00023004"/>
    </source>
</evidence>
<dbReference type="InterPro" id="IPR009040">
    <property type="entry name" value="Ferritin-like_diiron"/>
</dbReference>
<name>A0ABQ9UMU6_SAGOE</name>
<dbReference type="PROSITE" id="PS50905">
    <property type="entry name" value="FERRITIN_LIKE"/>
    <property type="match status" value="1"/>
</dbReference>
<dbReference type="Pfam" id="PF00210">
    <property type="entry name" value="Ferritin"/>
    <property type="match status" value="1"/>
</dbReference>
<evidence type="ECO:0000256" key="1">
    <source>
        <dbReference type="ARBA" id="ARBA00007513"/>
    </source>
</evidence>
<evidence type="ECO:0000256" key="2">
    <source>
        <dbReference type="ARBA" id="ARBA00022434"/>
    </source>
</evidence>
<dbReference type="PANTHER" id="PTHR11431:SF47">
    <property type="entry name" value="FERRITIN LIGHT CHAIN"/>
    <property type="match status" value="1"/>
</dbReference>
<evidence type="ECO:0000259" key="7">
    <source>
        <dbReference type="PROSITE" id="PS50905"/>
    </source>
</evidence>
<dbReference type="InterPro" id="IPR012347">
    <property type="entry name" value="Ferritin-like"/>
</dbReference>